<accession>A0A0A9A163</accession>
<reference evidence="1" key="1">
    <citation type="submission" date="2014-09" db="EMBL/GenBank/DDBJ databases">
        <authorList>
            <person name="Magalhaes I.L.F."/>
            <person name="Oliveira U."/>
            <person name="Santos F.R."/>
            <person name="Vidigal T.H.D.A."/>
            <person name="Brescovit A.D."/>
            <person name="Santos A.J."/>
        </authorList>
    </citation>
    <scope>NUCLEOTIDE SEQUENCE</scope>
    <source>
        <tissue evidence="1">Shoot tissue taken approximately 20 cm above the soil surface</tissue>
    </source>
</reference>
<sequence>MCCLSRKVRMLFGDGSTLNCNITVLLQCMRYLPYSGFYSSGI</sequence>
<organism evidence="1">
    <name type="scientific">Arundo donax</name>
    <name type="common">Giant reed</name>
    <name type="synonym">Donax arundinaceus</name>
    <dbReference type="NCBI Taxonomy" id="35708"/>
    <lineage>
        <taxon>Eukaryota</taxon>
        <taxon>Viridiplantae</taxon>
        <taxon>Streptophyta</taxon>
        <taxon>Embryophyta</taxon>
        <taxon>Tracheophyta</taxon>
        <taxon>Spermatophyta</taxon>
        <taxon>Magnoliopsida</taxon>
        <taxon>Liliopsida</taxon>
        <taxon>Poales</taxon>
        <taxon>Poaceae</taxon>
        <taxon>PACMAD clade</taxon>
        <taxon>Arundinoideae</taxon>
        <taxon>Arundineae</taxon>
        <taxon>Arundo</taxon>
    </lineage>
</organism>
<name>A0A0A9A163_ARUDO</name>
<protein>
    <submittedName>
        <fullName evidence="1">Uncharacterized protein</fullName>
    </submittedName>
</protein>
<dbReference type="AlphaFoldDB" id="A0A0A9A163"/>
<proteinExistence type="predicted"/>
<evidence type="ECO:0000313" key="1">
    <source>
        <dbReference type="EMBL" id="JAD44831.1"/>
    </source>
</evidence>
<reference evidence="1" key="2">
    <citation type="journal article" date="2015" name="Data Brief">
        <title>Shoot transcriptome of the giant reed, Arundo donax.</title>
        <authorList>
            <person name="Barrero R.A."/>
            <person name="Guerrero F.D."/>
            <person name="Moolhuijzen P."/>
            <person name="Goolsby J.A."/>
            <person name="Tidwell J."/>
            <person name="Bellgard S.E."/>
            <person name="Bellgard M.I."/>
        </authorList>
    </citation>
    <scope>NUCLEOTIDE SEQUENCE</scope>
    <source>
        <tissue evidence="1">Shoot tissue taken approximately 20 cm above the soil surface</tissue>
    </source>
</reference>
<dbReference type="EMBL" id="GBRH01253064">
    <property type="protein sequence ID" value="JAD44831.1"/>
    <property type="molecule type" value="Transcribed_RNA"/>
</dbReference>